<feature type="compositionally biased region" description="Basic residues" evidence="1">
    <location>
        <begin position="44"/>
        <end position="57"/>
    </location>
</feature>
<evidence type="ECO:0000256" key="1">
    <source>
        <dbReference type="SAM" id="MobiDB-lite"/>
    </source>
</evidence>
<dbReference type="Proteomes" id="UP000254869">
    <property type="component" value="Unassembled WGS sequence"/>
</dbReference>
<protein>
    <submittedName>
        <fullName evidence="2">Uncharacterized protein</fullName>
    </submittedName>
</protein>
<dbReference type="RefSeq" id="WP_169813708.1">
    <property type="nucleotide sequence ID" value="NZ_QQBC01000006.1"/>
</dbReference>
<sequence length="57" mass="6932">MTRTRQRADQDTTQPAERADLTAWRRRHELRRSGATQPVPSNRTYRRGVKHRKRDRF</sequence>
<accession>A0A370I7T5</accession>
<feature type="compositionally biased region" description="Polar residues" evidence="1">
    <location>
        <begin position="34"/>
        <end position="43"/>
    </location>
</feature>
<feature type="compositionally biased region" description="Basic and acidic residues" evidence="1">
    <location>
        <begin position="1"/>
        <end position="10"/>
    </location>
</feature>
<evidence type="ECO:0000313" key="2">
    <source>
        <dbReference type="EMBL" id="RDI65404.1"/>
    </source>
</evidence>
<gene>
    <name evidence="2" type="ORF">DFR76_106274</name>
</gene>
<keyword evidence="3" id="KW-1185">Reference proteome</keyword>
<dbReference type="AlphaFoldDB" id="A0A370I7T5"/>
<name>A0A370I7T5_9NOCA</name>
<dbReference type="EMBL" id="QQBC01000006">
    <property type="protein sequence ID" value="RDI65404.1"/>
    <property type="molecule type" value="Genomic_DNA"/>
</dbReference>
<proteinExistence type="predicted"/>
<feature type="region of interest" description="Disordered" evidence="1">
    <location>
        <begin position="1"/>
        <end position="57"/>
    </location>
</feature>
<organism evidence="2 3">
    <name type="scientific">Nocardia pseudobrasiliensis</name>
    <dbReference type="NCBI Taxonomy" id="45979"/>
    <lineage>
        <taxon>Bacteria</taxon>
        <taxon>Bacillati</taxon>
        <taxon>Actinomycetota</taxon>
        <taxon>Actinomycetes</taxon>
        <taxon>Mycobacteriales</taxon>
        <taxon>Nocardiaceae</taxon>
        <taxon>Nocardia</taxon>
    </lineage>
</organism>
<evidence type="ECO:0000313" key="3">
    <source>
        <dbReference type="Proteomes" id="UP000254869"/>
    </source>
</evidence>
<reference evidence="2 3" key="1">
    <citation type="submission" date="2018-07" db="EMBL/GenBank/DDBJ databases">
        <title>Genomic Encyclopedia of Type Strains, Phase IV (KMG-IV): sequencing the most valuable type-strain genomes for metagenomic binning, comparative biology and taxonomic classification.</title>
        <authorList>
            <person name="Goeker M."/>
        </authorList>
    </citation>
    <scope>NUCLEOTIDE SEQUENCE [LARGE SCALE GENOMIC DNA]</scope>
    <source>
        <strain evidence="2 3">DSM 44290</strain>
    </source>
</reference>
<comment type="caution">
    <text evidence="2">The sequence shown here is derived from an EMBL/GenBank/DDBJ whole genome shotgun (WGS) entry which is preliminary data.</text>
</comment>